<gene>
    <name evidence="4" type="ORF">GCK32_005882</name>
</gene>
<evidence type="ECO:0000256" key="1">
    <source>
        <dbReference type="ARBA" id="ARBA00007357"/>
    </source>
</evidence>
<dbReference type="InterPro" id="IPR024079">
    <property type="entry name" value="MetalloPept_cat_dom_sf"/>
</dbReference>
<keyword evidence="2" id="KW-0732">Signal</keyword>
<protein>
    <recommendedName>
        <fullName evidence="3">Peptidase M13 N-terminal domain-containing protein</fullName>
    </recommendedName>
</protein>
<dbReference type="InterPro" id="IPR042089">
    <property type="entry name" value="Peptidase_M13_dom_2"/>
</dbReference>
<feature type="domain" description="Peptidase M13 N-terminal" evidence="3">
    <location>
        <begin position="63"/>
        <end position="462"/>
    </location>
</feature>
<proteinExistence type="inferred from homology"/>
<dbReference type="PROSITE" id="PS51885">
    <property type="entry name" value="NEPRILYSIN"/>
    <property type="match status" value="1"/>
</dbReference>
<dbReference type="AlphaFoldDB" id="A0AAN8F0M6"/>
<dbReference type="SUPFAM" id="SSF55486">
    <property type="entry name" value="Metalloproteases ('zincins'), catalytic domain"/>
    <property type="match status" value="1"/>
</dbReference>
<dbReference type="Proteomes" id="UP001331761">
    <property type="component" value="Unassembled WGS sequence"/>
</dbReference>
<name>A0AAN8F0M6_TRICO</name>
<dbReference type="Gene3D" id="3.40.390.10">
    <property type="entry name" value="Collagenase (Catalytic Domain)"/>
    <property type="match status" value="1"/>
</dbReference>
<evidence type="ECO:0000259" key="3">
    <source>
        <dbReference type="Pfam" id="PF05649"/>
    </source>
</evidence>
<accession>A0AAN8F0M6</accession>
<organism evidence="4 5">
    <name type="scientific">Trichostrongylus colubriformis</name>
    <name type="common">Black scour worm</name>
    <dbReference type="NCBI Taxonomy" id="6319"/>
    <lineage>
        <taxon>Eukaryota</taxon>
        <taxon>Metazoa</taxon>
        <taxon>Ecdysozoa</taxon>
        <taxon>Nematoda</taxon>
        <taxon>Chromadorea</taxon>
        <taxon>Rhabditida</taxon>
        <taxon>Rhabditina</taxon>
        <taxon>Rhabditomorpha</taxon>
        <taxon>Strongyloidea</taxon>
        <taxon>Trichostrongylidae</taxon>
        <taxon>Trichostrongylus</taxon>
    </lineage>
</organism>
<reference evidence="4 5" key="1">
    <citation type="submission" date="2019-10" db="EMBL/GenBank/DDBJ databases">
        <title>Assembly and Annotation for the nematode Trichostrongylus colubriformis.</title>
        <authorList>
            <person name="Martin J."/>
        </authorList>
    </citation>
    <scope>NUCLEOTIDE SEQUENCE [LARGE SCALE GENOMIC DNA]</scope>
    <source>
        <strain evidence="4">G859</strain>
        <tissue evidence="4">Whole worm</tissue>
    </source>
</reference>
<comment type="similarity">
    <text evidence="1">Belongs to the peptidase M13 family.</text>
</comment>
<dbReference type="GO" id="GO:0004222">
    <property type="term" value="F:metalloendopeptidase activity"/>
    <property type="evidence" value="ECO:0007669"/>
    <property type="project" value="InterPro"/>
</dbReference>
<evidence type="ECO:0000313" key="4">
    <source>
        <dbReference type="EMBL" id="KAK5970916.1"/>
    </source>
</evidence>
<dbReference type="GO" id="GO:0016485">
    <property type="term" value="P:protein processing"/>
    <property type="evidence" value="ECO:0007669"/>
    <property type="project" value="TreeGrafter"/>
</dbReference>
<dbReference type="Gene3D" id="1.10.1380.10">
    <property type="entry name" value="Neutral endopeptidase , domain2"/>
    <property type="match status" value="1"/>
</dbReference>
<dbReference type="InterPro" id="IPR000718">
    <property type="entry name" value="Peptidase_M13"/>
</dbReference>
<keyword evidence="5" id="KW-1185">Reference proteome</keyword>
<dbReference type="GO" id="GO:0005886">
    <property type="term" value="C:plasma membrane"/>
    <property type="evidence" value="ECO:0007669"/>
    <property type="project" value="TreeGrafter"/>
</dbReference>
<dbReference type="EMBL" id="WIXE01018422">
    <property type="protein sequence ID" value="KAK5970916.1"/>
    <property type="molecule type" value="Genomic_DNA"/>
</dbReference>
<dbReference type="Pfam" id="PF05649">
    <property type="entry name" value="Peptidase_M13_N"/>
    <property type="match status" value="1"/>
</dbReference>
<dbReference type="PANTHER" id="PTHR11733:SF133">
    <property type="entry name" value="PHOSPHATE-REGULATING NEUTRAL ENDOPEPTIDASE PHEX"/>
    <property type="match status" value="1"/>
</dbReference>
<evidence type="ECO:0000256" key="2">
    <source>
        <dbReference type="SAM" id="SignalP"/>
    </source>
</evidence>
<evidence type="ECO:0000313" key="5">
    <source>
        <dbReference type="Proteomes" id="UP001331761"/>
    </source>
</evidence>
<feature type="chain" id="PRO_5042942257" description="Peptidase M13 N-terminal domain-containing protein" evidence="2">
    <location>
        <begin position="33"/>
        <end position="589"/>
    </location>
</feature>
<sequence length="589" mass="69206">MLLYIHLIFMHTHERILSMLLILHECFGDVLGFCDNGTYDDSVNTYQLLADYIKFSVDYKVDPCEDFYQFACGNWKRNTKEEPPYGGEISSLQKLDQNFEEQQKKLLRSKTKSDSKAIQLARDFYQKCVSAEEAWNSTKTSGIIYVMEKIKEFGVFPMLSEDTVDEAKLNASFDLMWLLAYFNQNRTVLHRIAPRIVRDRYMDKAEISFYPSRDVFSFLAEPYAGKLKEQFTEFLLSLMKLIAEDIGVNYHETFAPPHILELQKFMEKLHAIPVPNLELLLPNDNYFDYESDFRNLSKVDRTTYSVNWTEYFLLVAPEEVHDYILEDPEVLVPDDRYIERFNKVLSEASPKTITNYVMVQYILSWLPLLEERYSRLVQMFAANAGETVPTARDDLCFFEAKEHFELAITSMYARSASKKVPKSLIENMVIGILKEFKGQIEESKWMDNEFKEVVLLKLHKLRWKLLDDELFYNNAALDAHYSDYAGMENLSFLHAEEWLTHKNKIQSFIRLIEIRDAKAEFENFSVMGYRANAYYYRPSNMINMYVCVISQTGRSRGSLHALYWLSSEKLNPIWDSPWRCRFSQKGISH</sequence>
<dbReference type="InterPro" id="IPR008753">
    <property type="entry name" value="Peptidase_M13_N"/>
</dbReference>
<dbReference type="PANTHER" id="PTHR11733">
    <property type="entry name" value="ZINC METALLOPROTEASE FAMILY M13 NEPRILYSIN-RELATED"/>
    <property type="match status" value="1"/>
</dbReference>
<feature type="signal peptide" evidence="2">
    <location>
        <begin position="1"/>
        <end position="32"/>
    </location>
</feature>
<comment type="caution">
    <text evidence="4">The sequence shown here is derived from an EMBL/GenBank/DDBJ whole genome shotgun (WGS) entry which is preliminary data.</text>
</comment>